<protein>
    <recommendedName>
        <fullName evidence="4">ABC-2 family transporter protein</fullName>
    </recommendedName>
</protein>
<keyword evidence="1" id="KW-1133">Transmembrane helix</keyword>
<reference evidence="2 3" key="1">
    <citation type="submission" date="2020-08" db="EMBL/GenBank/DDBJ databases">
        <title>Genome public.</title>
        <authorList>
            <person name="Liu C."/>
            <person name="Sun Q."/>
        </authorList>
    </citation>
    <scope>NUCLEOTIDE SEQUENCE [LARGE SCALE GENOMIC DNA]</scope>
    <source>
        <strain evidence="2 3">NSJ-7</strain>
    </source>
</reference>
<accession>A0ABR7FRI1</accession>
<evidence type="ECO:0000256" key="1">
    <source>
        <dbReference type="SAM" id="Phobius"/>
    </source>
</evidence>
<feature type="transmembrane region" description="Helical" evidence="1">
    <location>
        <begin position="187"/>
        <end position="205"/>
    </location>
</feature>
<sequence length="266" mass="28765">MMNVLRADMLKLKKSLALKVIFLISGAGAVLMLIVARLFGNGTLGMNAAGNASFLADPQMVALLGTVAAGMFLCGDFENKTVHDAVSGGIGRSQLVLGKALSYFLILFLLILPYFAVTITAFFIDSQYQLYIPSVFLTLICRESGNALTLYSVLKILGITAAVCVVYAGQLSICLPLAFIFRRPVPVIGIGYLVSMTCGMLQAGGNKVFKVFEKMISMTPFHFKNLTRLSMDAEPEMFLKSVGTGVGFTVLMILAAMLIFRRAEIK</sequence>
<feature type="transmembrane region" description="Helical" evidence="1">
    <location>
        <begin position="237"/>
        <end position="260"/>
    </location>
</feature>
<feature type="transmembrane region" description="Helical" evidence="1">
    <location>
        <begin position="20"/>
        <end position="40"/>
    </location>
</feature>
<proteinExistence type="predicted"/>
<keyword evidence="1" id="KW-0812">Transmembrane</keyword>
<evidence type="ECO:0000313" key="3">
    <source>
        <dbReference type="Proteomes" id="UP000635828"/>
    </source>
</evidence>
<keyword evidence="1" id="KW-0472">Membrane</keyword>
<feature type="transmembrane region" description="Helical" evidence="1">
    <location>
        <begin position="60"/>
        <end position="79"/>
    </location>
</feature>
<organism evidence="2 3">
    <name type="scientific">Anaerostipes hominis</name>
    <name type="common">ex Liu et al. 2021</name>
    <dbReference type="NCBI Taxonomy" id="2763018"/>
    <lineage>
        <taxon>Bacteria</taxon>
        <taxon>Bacillati</taxon>
        <taxon>Bacillota</taxon>
        <taxon>Clostridia</taxon>
        <taxon>Lachnospirales</taxon>
        <taxon>Lachnospiraceae</taxon>
        <taxon>Anaerostipes</taxon>
    </lineage>
</organism>
<dbReference type="RefSeq" id="WP_024727261.1">
    <property type="nucleotide sequence ID" value="NZ_JACOOS010000009.1"/>
</dbReference>
<name>A0ABR7FRI1_9FIRM</name>
<feature type="transmembrane region" description="Helical" evidence="1">
    <location>
        <begin position="156"/>
        <end position="180"/>
    </location>
</feature>
<evidence type="ECO:0008006" key="4">
    <source>
        <dbReference type="Google" id="ProtNLM"/>
    </source>
</evidence>
<feature type="transmembrane region" description="Helical" evidence="1">
    <location>
        <begin position="100"/>
        <end position="124"/>
    </location>
</feature>
<keyword evidence="3" id="KW-1185">Reference proteome</keyword>
<dbReference type="EMBL" id="JACOOS010000009">
    <property type="protein sequence ID" value="MBC5677819.1"/>
    <property type="molecule type" value="Genomic_DNA"/>
</dbReference>
<evidence type="ECO:0000313" key="2">
    <source>
        <dbReference type="EMBL" id="MBC5677819.1"/>
    </source>
</evidence>
<comment type="caution">
    <text evidence="2">The sequence shown here is derived from an EMBL/GenBank/DDBJ whole genome shotgun (WGS) entry which is preliminary data.</text>
</comment>
<gene>
    <name evidence="2" type="ORF">H8S22_09440</name>
</gene>
<dbReference type="Proteomes" id="UP000635828">
    <property type="component" value="Unassembled WGS sequence"/>
</dbReference>